<protein>
    <submittedName>
        <fullName evidence="2">Uncharacterized protein</fullName>
    </submittedName>
</protein>
<evidence type="ECO:0000313" key="2">
    <source>
        <dbReference type="EMBL" id="KAJ4108687.1"/>
    </source>
</evidence>
<reference evidence="2" key="1">
    <citation type="submission" date="2022-09" db="EMBL/GenBank/DDBJ databases">
        <title>Fusarium specimens isolated from Avocado Roots.</title>
        <authorList>
            <person name="Stajich J."/>
            <person name="Roper C."/>
            <person name="Heimlech-Rivalta G."/>
        </authorList>
    </citation>
    <scope>NUCLEOTIDE SEQUENCE</scope>
    <source>
        <strain evidence="2">CF00095</strain>
    </source>
</reference>
<organism evidence="2 3">
    <name type="scientific">Fusarium equiseti</name>
    <name type="common">Fusarium scirpi</name>
    <dbReference type="NCBI Taxonomy" id="61235"/>
    <lineage>
        <taxon>Eukaryota</taxon>
        <taxon>Fungi</taxon>
        <taxon>Dikarya</taxon>
        <taxon>Ascomycota</taxon>
        <taxon>Pezizomycotina</taxon>
        <taxon>Sordariomycetes</taxon>
        <taxon>Hypocreomycetidae</taxon>
        <taxon>Hypocreales</taxon>
        <taxon>Nectriaceae</taxon>
        <taxon>Fusarium</taxon>
        <taxon>Fusarium incarnatum-equiseti species complex</taxon>
    </lineage>
</organism>
<dbReference type="Proteomes" id="UP001152024">
    <property type="component" value="Unassembled WGS sequence"/>
</dbReference>
<gene>
    <name evidence="2" type="ORF">NW768_012164</name>
</gene>
<keyword evidence="3" id="KW-1185">Reference proteome</keyword>
<dbReference type="EMBL" id="JAOQBH010000038">
    <property type="protein sequence ID" value="KAJ4108687.1"/>
    <property type="molecule type" value="Genomic_DNA"/>
</dbReference>
<evidence type="ECO:0000256" key="1">
    <source>
        <dbReference type="SAM" id="SignalP"/>
    </source>
</evidence>
<evidence type="ECO:0000313" key="3">
    <source>
        <dbReference type="Proteomes" id="UP001152024"/>
    </source>
</evidence>
<accession>A0ABQ8QW45</accession>
<sequence length="168" mass="17826">MKSSLKLLFALACTAIAPLVAAGDCPYKGNEAVCGDLGVMNVAPSDIPEGVLASEVRLCADHPNGGRDRELDPNKGASLAPLEEEKEVQPSPRTLFGRTCVLSAPYGCSERFCWKVCGKAGQWCWTAGAKGAGPWRGCHSWHDCGSDDVNYACGNNCRTRPQDCGCTC</sequence>
<feature type="signal peptide" evidence="1">
    <location>
        <begin position="1"/>
        <end position="22"/>
    </location>
</feature>
<comment type="caution">
    <text evidence="2">The sequence shown here is derived from an EMBL/GenBank/DDBJ whole genome shotgun (WGS) entry which is preliminary data.</text>
</comment>
<proteinExistence type="predicted"/>
<name>A0ABQ8QW45_FUSEQ</name>
<keyword evidence="1" id="KW-0732">Signal</keyword>
<feature type="chain" id="PRO_5047048173" evidence="1">
    <location>
        <begin position="23"/>
        <end position="168"/>
    </location>
</feature>